<keyword evidence="2" id="KW-1185">Reference proteome</keyword>
<proteinExistence type="predicted"/>
<dbReference type="OrthoDB" id="4869816at2759"/>
<gene>
    <name evidence="1" type="ORF">CNMCM6805_004118</name>
</gene>
<dbReference type="AlphaFoldDB" id="A0A8H4HE40"/>
<organism evidence="1 2">
    <name type="scientific">Aspergillus fumigatiaffinis</name>
    <dbReference type="NCBI Taxonomy" id="340414"/>
    <lineage>
        <taxon>Eukaryota</taxon>
        <taxon>Fungi</taxon>
        <taxon>Dikarya</taxon>
        <taxon>Ascomycota</taxon>
        <taxon>Pezizomycotina</taxon>
        <taxon>Eurotiomycetes</taxon>
        <taxon>Eurotiomycetidae</taxon>
        <taxon>Eurotiales</taxon>
        <taxon>Aspergillaceae</taxon>
        <taxon>Aspergillus</taxon>
        <taxon>Aspergillus subgen. Fumigati</taxon>
    </lineage>
</organism>
<accession>A0A8H4HE40</accession>
<reference evidence="1" key="1">
    <citation type="journal article" date="2020" name="bioRxiv">
        <title>Genomic and phenotypic heterogeneity of clinical isolates of the human pathogens Aspergillus fumigatus, Aspergillus lentulus and Aspergillus fumigatiaffinis.</title>
        <authorList>
            <person name="dos Santos R.A.C."/>
            <person name="Steenwyk J.L."/>
            <person name="Rivero-Menendez O."/>
            <person name="Mead M.E."/>
            <person name="Silva L.P."/>
            <person name="Bastos R.W."/>
            <person name="Alastruey-Izquierdo A."/>
            <person name="Goldman G.H."/>
            <person name="Rokas A."/>
        </authorList>
    </citation>
    <scope>NUCLEOTIDE SEQUENCE</scope>
    <source>
        <strain evidence="1">CNM-CM6805</strain>
    </source>
</reference>
<reference evidence="1" key="2">
    <citation type="submission" date="2020-04" db="EMBL/GenBank/DDBJ databases">
        <authorList>
            <person name="Santos R.A.C."/>
            <person name="Steenwyk J.L."/>
            <person name="Rivero-Menendez O."/>
            <person name="Mead M.E."/>
            <person name="Silva L.P."/>
            <person name="Bastos R.W."/>
            <person name="Alastruey-Izquierdo A."/>
            <person name="Goldman G.H."/>
            <person name="Rokas A."/>
        </authorList>
    </citation>
    <scope>NUCLEOTIDE SEQUENCE</scope>
    <source>
        <strain evidence="1">CNM-CM6805</strain>
    </source>
</reference>
<protein>
    <submittedName>
        <fullName evidence="1">Uncharacterized protein</fullName>
    </submittedName>
</protein>
<name>A0A8H4HE40_9EURO</name>
<dbReference type="Proteomes" id="UP000653565">
    <property type="component" value="Unassembled WGS sequence"/>
</dbReference>
<comment type="caution">
    <text evidence="1">The sequence shown here is derived from an EMBL/GenBank/DDBJ whole genome shotgun (WGS) entry which is preliminary data.</text>
</comment>
<dbReference type="EMBL" id="JAAAPX010000021">
    <property type="protein sequence ID" value="KAF4241460.1"/>
    <property type="molecule type" value="Genomic_DNA"/>
</dbReference>
<evidence type="ECO:0000313" key="2">
    <source>
        <dbReference type="Proteomes" id="UP000653565"/>
    </source>
</evidence>
<sequence>MSFYPPGWTYDRLLNASGDELQALSDSQRTTLFDGLRATHGEDGFRAILQEMSRRYRARVEAAKSEETKQQERELIAPFFKTLSSVYRNPAPEDWGKWGFVVFRTTPYGGEHESRWAEFRERWDAILEEQVAPHRELIAKVDRAIDLLELRWVEDPKLEGVDAAEVASSVYRNPAPEDWGKWGFVVFRTTPYGGEHESRWAEFRERWDAILEEQVAPHRELIAKVDRAIDLLELRWVEDPKLEGVDAAEVARRFGEMAATLPQGLATSACLMVTPASLESVLTSPLPSSTPRIERQKIPFVVAVARVESTPRLPPMPGADDADVAGTGFNGYLNVALETLLEEFYPIVALQMMDLHSLVAKFSHENDIWCSTGLRGMHQNADGTS</sequence>
<evidence type="ECO:0000313" key="1">
    <source>
        <dbReference type="EMBL" id="KAF4241460.1"/>
    </source>
</evidence>